<proteinExistence type="predicted"/>
<evidence type="ECO:0000313" key="3">
    <source>
        <dbReference type="EMBL" id="ROH87321.1"/>
    </source>
</evidence>
<dbReference type="EMBL" id="RJVP01000002">
    <property type="protein sequence ID" value="ROH87321.1"/>
    <property type="molecule type" value="Genomic_DNA"/>
</dbReference>
<dbReference type="InterPro" id="IPR025711">
    <property type="entry name" value="PepSY"/>
</dbReference>
<name>A0A3N0V451_9PROT</name>
<feature type="chain" id="PRO_5018168300" evidence="1">
    <location>
        <begin position="29"/>
        <end position="109"/>
    </location>
</feature>
<evidence type="ECO:0000256" key="1">
    <source>
        <dbReference type="SAM" id="SignalP"/>
    </source>
</evidence>
<organism evidence="3 4">
    <name type="scientific">Pseudomethylobacillus aquaticus</name>
    <dbReference type="NCBI Taxonomy" id="2676064"/>
    <lineage>
        <taxon>Bacteria</taxon>
        <taxon>Pseudomonadati</taxon>
        <taxon>Pseudomonadota</taxon>
        <taxon>Betaproteobacteria</taxon>
        <taxon>Nitrosomonadales</taxon>
        <taxon>Methylophilaceae</taxon>
        <taxon>Pseudomethylobacillus</taxon>
    </lineage>
</organism>
<evidence type="ECO:0000313" key="4">
    <source>
        <dbReference type="Proteomes" id="UP000275137"/>
    </source>
</evidence>
<gene>
    <name evidence="3" type="ORF">ED236_04965</name>
</gene>
<sequence>MLKADFKPVRSMLLAGLLATASLGLAHADDDPAKMQRIIEAAGLISVEQATEKALVAKPGTVIEVELEDRKWPKGWDYEFEIVDAAGVEWDVDIDAKTGETRKVSRDWF</sequence>
<dbReference type="Proteomes" id="UP000275137">
    <property type="component" value="Unassembled WGS sequence"/>
</dbReference>
<feature type="signal peptide" evidence="1">
    <location>
        <begin position="1"/>
        <end position="28"/>
    </location>
</feature>
<feature type="domain" description="PepSY" evidence="2">
    <location>
        <begin position="45"/>
        <end position="103"/>
    </location>
</feature>
<protein>
    <submittedName>
        <fullName evidence="3">Peptidase M4</fullName>
    </submittedName>
</protein>
<dbReference type="AlphaFoldDB" id="A0A3N0V451"/>
<keyword evidence="1" id="KW-0732">Signal</keyword>
<evidence type="ECO:0000259" key="2">
    <source>
        <dbReference type="Pfam" id="PF03413"/>
    </source>
</evidence>
<keyword evidence="4" id="KW-1185">Reference proteome</keyword>
<accession>A0A3N0V451</accession>
<comment type="caution">
    <text evidence="3">The sequence shown here is derived from an EMBL/GenBank/DDBJ whole genome shotgun (WGS) entry which is preliminary data.</text>
</comment>
<reference evidence="3 4" key="1">
    <citation type="submission" date="2018-10" db="EMBL/GenBank/DDBJ databases">
        <authorList>
            <person name="Chen W.-M."/>
        </authorList>
    </citation>
    <scope>NUCLEOTIDE SEQUENCE [LARGE SCALE GENOMIC DNA]</scope>
    <source>
        <strain evidence="3 4">H-5</strain>
    </source>
</reference>
<dbReference type="Gene3D" id="3.10.450.40">
    <property type="match status" value="1"/>
</dbReference>
<dbReference type="Pfam" id="PF03413">
    <property type="entry name" value="PepSY"/>
    <property type="match status" value="1"/>
</dbReference>